<accession>A0A1V9X1C1</accession>
<evidence type="ECO:0000313" key="3">
    <source>
        <dbReference type="Proteomes" id="UP000192247"/>
    </source>
</evidence>
<feature type="region of interest" description="Disordered" evidence="1">
    <location>
        <begin position="264"/>
        <end position="287"/>
    </location>
</feature>
<feature type="region of interest" description="Disordered" evidence="1">
    <location>
        <begin position="72"/>
        <end position="91"/>
    </location>
</feature>
<dbReference type="Proteomes" id="UP000192247">
    <property type="component" value="Unassembled WGS sequence"/>
</dbReference>
<keyword evidence="3" id="KW-1185">Reference proteome</keyword>
<evidence type="ECO:0000313" key="2">
    <source>
        <dbReference type="EMBL" id="OQR67092.1"/>
    </source>
</evidence>
<gene>
    <name evidence="2" type="ORF">BIW11_13730</name>
</gene>
<evidence type="ECO:0000256" key="1">
    <source>
        <dbReference type="SAM" id="MobiDB-lite"/>
    </source>
</evidence>
<dbReference type="STRING" id="418985.A0A1V9X1C1"/>
<comment type="caution">
    <text evidence="2">The sequence shown here is derived from an EMBL/GenBank/DDBJ whole genome shotgun (WGS) entry which is preliminary data.</text>
</comment>
<reference evidence="2 3" key="1">
    <citation type="journal article" date="2017" name="Gigascience">
        <title>Draft genome of the honey bee ectoparasitic mite, Tropilaelaps mercedesae, is shaped by the parasitic life history.</title>
        <authorList>
            <person name="Dong X."/>
            <person name="Armstrong S.D."/>
            <person name="Xia D."/>
            <person name="Makepeace B.L."/>
            <person name="Darby A.C."/>
            <person name="Kadowaki T."/>
        </authorList>
    </citation>
    <scope>NUCLEOTIDE SEQUENCE [LARGE SCALE GENOMIC DNA]</scope>
    <source>
        <strain evidence="2">Wuxi-XJTLU</strain>
    </source>
</reference>
<organism evidence="2 3">
    <name type="scientific">Tropilaelaps mercedesae</name>
    <dbReference type="NCBI Taxonomy" id="418985"/>
    <lineage>
        <taxon>Eukaryota</taxon>
        <taxon>Metazoa</taxon>
        <taxon>Ecdysozoa</taxon>
        <taxon>Arthropoda</taxon>
        <taxon>Chelicerata</taxon>
        <taxon>Arachnida</taxon>
        <taxon>Acari</taxon>
        <taxon>Parasitiformes</taxon>
        <taxon>Mesostigmata</taxon>
        <taxon>Gamasina</taxon>
        <taxon>Dermanyssoidea</taxon>
        <taxon>Laelapidae</taxon>
        <taxon>Tropilaelaps</taxon>
    </lineage>
</organism>
<proteinExistence type="predicted"/>
<dbReference type="OrthoDB" id="25654at2759"/>
<feature type="region of interest" description="Disordered" evidence="1">
    <location>
        <begin position="115"/>
        <end position="170"/>
    </location>
</feature>
<feature type="region of interest" description="Disordered" evidence="1">
    <location>
        <begin position="1"/>
        <end position="23"/>
    </location>
</feature>
<sequence length="492" mass="54170">MHGSHQKDNVIPSALRTRKAGKTYERRRVRRQWELDVKAVSIKLTGGTGSTMEDLEGLNLNLAFIKSQFERKDSKADSEANRQPAIDRNASSRSDILRKRLERYQSVVAGEVKADCSDDEADGEQLDSSKRVEPSREIGELKAQWESGRVNNDANSTTADSESVRDKVSPGLSKTMKVAYEKAIKEALTKESKTSPPEDVSVGHALANTLKKKFESGEVVKEEEAERLEAVRSEKEDDLSVCQDPVIAQQAKLMFQKIDKEITSRPAASPATGLVRTPSDSRWSRSSFGEVPKDIEVVSSNEPSYKEQVEIETAALSERYRFFENYKEEAASVKKKKFQMTPPRELEPRERASSSPPACERDPNVVLGSITTDDIPNVDTATKMRQKFETLCQTGGPSEPPAKTCPAPKPRPLKRTTPSVEPASPPAASTSPHVIEEECMPADNITKNMRAVFERNNGSTANNGLGVLASPAGTERANPPKVNRFVVSDGLA</sequence>
<protein>
    <submittedName>
        <fullName evidence="2">Uncharacterized protein</fullName>
    </submittedName>
</protein>
<dbReference type="EMBL" id="MNPL01029939">
    <property type="protein sequence ID" value="OQR67092.1"/>
    <property type="molecule type" value="Genomic_DNA"/>
</dbReference>
<feature type="compositionally biased region" description="Low complexity" evidence="1">
    <location>
        <begin position="416"/>
        <end position="432"/>
    </location>
</feature>
<feature type="compositionally biased region" description="Polar residues" evidence="1">
    <location>
        <begin position="278"/>
        <end position="287"/>
    </location>
</feature>
<feature type="region of interest" description="Disordered" evidence="1">
    <location>
        <begin position="330"/>
        <end position="373"/>
    </location>
</feature>
<feature type="region of interest" description="Disordered" evidence="1">
    <location>
        <begin position="391"/>
        <end position="434"/>
    </location>
</feature>
<feature type="compositionally biased region" description="Polar residues" evidence="1">
    <location>
        <begin position="149"/>
        <end position="161"/>
    </location>
</feature>
<feature type="compositionally biased region" description="Basic and acidic residues" evidence="1">
    <location>
        <begin position="127"/>
        <end position="140"/>
    </location>
</feature>
<feature type="region of interest" description="Disordered" evidence="1">
    <location>
        <begin position="456"/>
        <end position="481"/>
    </location>
</feature>
<name>A0A1V9X1C1_9ACAR</name>
<dbReference type="InParanoid" id="A0A1V9X1C1"/>
<dbReference type="AlphaFoldDB" id="A0A1V9X1C1"/>